<protein>
    <submittedName>
        <fullName evidence="4">Septum site-determining protein MinD</fullName>
    </submittedName>
</protein>
<evidence type="ECO:0000259" key="3">
    <source>
        <dbReference type="Pfam" id="PF01656"/>
    </source>
</evidence>
<name>E3GXS8_METFV</name>
<keyword evidence="5" id="KW-1185">Reference proteome</keyword>
<sequence>MTRVIVVASGKGGVGKTVVTANLGVALAKFGKNVVILDADVAMANLELILGMEGKPVTLHNVLAGEAPIKDAIYEGPEGVKVIPAGISLSSLRKVKLERLEKVLEELLEETEILLIDAPAGLEKDAITALAAADEALLVTTPEIPSVSDTLKTKIVASKLGLDILGVVINRYQDNDMFLTPEEVEKILETPVLAIIPEDPEVSRASAFGEPLVTKNPKSPAANSIMKLAADLIGEKYKPKLPDKTSVIEKLISVFKRR</sequence>
<dbReference type="InterPro" id="IPR010224">
    <property type="entry name" value="MinD_archaea"/>
</dbReference>
<gene>
    <name evidence="4" type="ordered locus">Mfer_0307</name>
</gene>
<dbReference type="PANTHER" id="PTHR43384:SF10">
    <property type="entry name" value="ATPASE INVOLVED IN CHROMOSOME PARTITIONING, PARA_MIND FAMILY"/>
    <property type="match status" value="1"/>
</dbReference>
<dbReference type="SUPFAM" id="SSF52540">
    <property type="entry name" value="P-loop containing nucleoside triphosphate hydrolases"/>
    <property type="match status" value="1"/>
</dbReference>
<dbReference type="NCBIfam" id="TIGR01969">
    <property type="entry name" value="minD_arch"/>
    <property type="match status" value="1"/>
</dbReference>
<feature type="domain" description="CobQ/CobB/MinD/ParA nucleotide binding" evidence="3">
    <location>
        <begin position="5"/>
        <end position="212"/>
    </location>
</feature>
<dbReference type="Proteomes" id="UP000002315">
    <property type="component" value="Chromosome"/>
</dbReference>
<dbReference type="GO" id="GO:0016887">
    <property type="term" value="F:ATP hydrolysis activity"/>
    <property type="evidence" value="ECO:0007669"/>
    <property type="project" value="TreeGrafter"/>
</dbReference>
<dbReference type="OrthoDB" id="31168at2157"/>
<dbReference type="PANTHER" id="PTHR43384">
    <property type="entry name" value="SEPTUM SITE-DETERMINING PROTEIN MIND HOMOLOG, CHLOROPLASTIC-RELATED"/>
    <property type="match status" value="1"/>
</dbReference>
<dbReference type="GO" id="GO:0009898">
    <property type="term" value="C:cytoplasmic side of plasma membrane"/>
    <property type="evidence" value="ECO:0007669"/>
    <property type="project" value="TreeGrafter"/>
</dbReference>
<dbReference type="GO" id="GO:0005829">
    <property type="term" value="C:cytosol"/>
    <property type="evidence" value="ECO:0007669"/>
    <property type="project" value="TreeGrafter"/>
</dbReference>
<dbReference type="FunFam" id="3.40.50.300:FF:000285">
    <property type="entry name" value="Sporulation initiation inhibitor Soj"/>
    <property type="match status" value="1"/>
</dbReference>
<evidence type="ECO:0000313" key="4">
    <source>
        <dbReference type="EMBL" id="ADP77110.1"/>
    </source>
</evidence>
<dbReference type="InterPro" id="IPR027417">
    <property type="entry name" value="P-loop_NTPase"/>
</dbReference>
<evidence type="ECO:0000256" key="2">
    <source>
        <dbReference type="ARBA" id="ARBA00022840"/>
    </source>
</evidence>
<dbReference type="STRING" id="523846.Mfer_0307"/>
<dbReference type="InterPro" id="IPR002586">
    <property type="entry name" value="CobQ/CobB/MinD/ParA_Nub-bd_dom"/>
</dbReference>
<proteinExistence type="predicted"/>
<accession>E3GXS8</accession>
<dbReference type="GO" id="GO:0005524">
    <property type="term" value="F:ATP binding"/>
    <property type="evidence" value="ECO:0007669"/>
    <property type="project" value="UniProtKB-KW"/>
</dbReference>
<dbReference type="InterPro" id="IPR050625">
    <property type="entry name" value="ParA/MinD_ATPase"/>
</dbReference>
<reference evidence="4 5" key="1">
    <citation type="journal article" date="2010" name="Stand. Genomic Sci.">
        <title>Complete genome sequence of Methanothermus fervidus type strain (V24S).</title>
        <authorList>
            <person name="Anderson I."/>
            <person name="Djao O.D."/>
            <person name="Misra M."/>
            <person name="Chertkov O."/>
            <person name="Nolan M."/>
            <person name="Lucas S."/>
            <person name="Lapidus A."/>
            <person name="Del Rio T.G."/>
            <person name="Tice H."/>
            <person name="Cheng J.F."/>
            <person name="Tapia R."/>
            <person name="Han C."/>
            <person name="Goodwin L."/>
            <person name="Pitluck S."/>
            <person name="Liolios K."/>
            <person name="Ivanova N."/>
            <person name="Mavromatis K."/>
            <person name="Mikhailova N."/>
            <person name="Pati A."/>
            <person name="Brambilla E."/>
            <person name="Chen A."/>
            <person name="Palaniappan K."/>
            <person name="Land M."/>
            <person name="Hauser L."/>
            <person name="Chang Y.J."/>
            <person name="Jeffries C.D."/>
            <person name="Sikorski J."/>
            <person name="Spring S."/>
            <person name="Rohde M."/>
            <person name="Eichinger K."/>
            <person name="Huber H."/>
            <person name="Wirth R."/>
            <person name="Goker M."/>
            <person name="Detter J.C."/>
            <person name="Woyke T."/>
            <person name="Bristow J."/>
            <person name="Eisen J.A."/>
            <person name="Markowitz V."/>
            <person name="Hugenholtz P."/>
            <person name="Klenk H.P."/>
            <person name="Kyrpides N.C."/>
        </authorList>
    </citation>
    <scope>NUCLEOTIDE SEQUENCE [LARGE SCALE GENOMIC DNA]</scope>
    <source>
        <strain evidence="5">ATCC 43054 / DSM 2088 / JCM 10308 / V24 S</strain>
    </source>
</reference>
<dbReference type="Gene3D" id="3.40.50.300">
    <property type="entry name" value="P-loop containing nucleotide triphosphate hydrolases"/>
    <property type="match status" value="1"/>
</dbReference>
<dbReference type="HOGENOM" id="CLU_037612_0_3_2"/>
<dbReference type="Pfam" id="PF01656">
    <property type="entry name" value="CbiA"/>
    <property type="match status" value="1"/>
</dbReference>
<organism evidence="4 5">
    <name type="scientific">Methanothermus fervidus (strain ATCC 43054 / DSM 2088 / JCM 10308 / V24 S)</name>
    <dbReference type="NCBI Taxonomy" id="523846"/>
    <lineage>
        <taxon>Archaea</taxon>
        <taxon>Methanobacteriati</taxon>
        <taxon>Methanobacteriota</taxon>
        <taxon>Methanomada group</taxon>
        <taxon>Methanobacteria</taxon>
        <taxon>Methanobacteriales</taxon>
        <taxon>Methanothermaceae</taxon>
        <taxon>Methanothermus</taxon>
    </lineage>
</organism>
<keyword evidence="1" id="KW-0547">Nucleotide-binding</keyword>
<dbReference type="EMBL" id="CP002278">
    <property type="protein sequence ID" value="ADP77110.1"/>
    <property type="molecule type" value="Genomic_DNA"/>
</dbReference>
<dbReference type="InterPro" id="IPR025501">
    <property type="entry name" value="MinD_FleN"/>
</dbReference>
<dbReference type="GO" id="GO:0051782">
    <property type="term" value="P:negative regulation of cell division"/>
    <property type="evidence" value="ECO:0007669"/>
    <property type="project" value="TreeGrafter"/>
</dbReference>
<dbReference type="AlphaFoldDB" id="E3GXS8"/>
<dbReference type="KEGG" id="mfv:Mfer_0307"/>
<dbReference type="PIRSF" id="PIRSF003092">
    <property type="entry name" value="MinD"/>
    <property type="match status" value="1"/>
</dbReference>
<evidence type="ECO:0000256" key="1">
    <source>
        <dbReference type="ARBA" id="ARBA00022741"/>
    </source>
</evidence>
<keyword evidence="2" id="KW-0067">ATP-binding</keyword>
<evidence type="ECO:0000313" key="5">
    <source>
        <dbReference type="Proteomes" id="UP000002315"/>
    </source>
</evidence>